<dbReference type="AlphaFoldDB" id="A0A1E1KCV9"/>
<dbReference type="GO" id="GO:0000162">
    <property type="term" value="P:L-tryptophan biosynthetic process"/>
    <property type="evidence" value="ECO:0007669"/>
    <property type="project" value="TreeGrafter"/>
</dbReference>
<dbReference type="CDD" id="cd04723">
    <property type="entry name" value="HisA_HisF"/>
    <property type="match status" value="1"/>
</dbReference>
<feature type="domain" description="Peptidase A2" evidence="12">
    <location>
        <begin position="90"/>
        <end position="127"/>
    </location>
</feature>
<keyword evidence="6 11" id="KW-0028">Amino-acid biosynthesis</keyword>
<dbReference type="InterPro" id="IPR011060">
    <property type="entry name" value="RibuloseP-bd_barrel"/>
</dbReference>
<comment type="pathway">
    <text evidence="2">Amino-acid biosynthesis; L-histidine biosynthesis; L-histidine from 5-phospho-alpha-D-ribose 1-diphosphate: step 4/9.</text>
</comment>
<evidence type="ECO:0000313" key="13">
    <source>
        <dbReference type="EMBL" id="CZS95878.1"/>
    </source>
</evidence>
<dbReference type="PANTHER" id="PTHR43090">
    <property type="entry name" value="1-(5-PHOSPHORIBOSYL)-5-[(5-PHOSPHORIBOSYLAMINO)METHYLIDENEAMINO] IMIDAZOLE-4-CARBOXAMIDE ISOMERASE"/>
    <property type="match status" value="1"/>
</dbReference>
<dbReference type="GO" id="GO:0005737">
    <property type="term" value="C:cytoplasm"/>
    <property type="evidence" value="ECO:0007669"/>
    <property type="project" value="TreeGrafter"/>
</dbReference>
<evidence type="ECO:0000256" key="2">
    <source>
        <dbReference type="ARBA" id="ARBA00005133"/>
    </source>
</evidence>
<dbReference type="Pfam" id="PF00977">
    <property type="entry name" value="His_biosynth"/>
    <property type="match status" value="2"/>
</dbReference>
<evidence type="ECO:0000256" key="3">
    <source>
        <dbReference type="ARBA" id="ARBA00009667"/>
    </source>
</evidence>
<evidence type="ECO:0000256" key="10">
    <source>
        <dbReference type="ARBA" id="ARBA00031376"/>
    </source>
</evidence>
<evidence type="ECO:0000313" key="14">
    <source>
        <dbReference type="Proteomes" id="UP000178129"/>
    </source>
</evidence>
<dbReference type="PANTHER" id="PTHR43090:SF2">
    <property type="entry name" value="1-(5-PHOSPHORIBOSYL)-5-[(5-PHOSPHORIBOSYLAMINO)METHYLIDENEAMINO] IMIDAZOLE-4-CARBOXAMIDE ISOMERASE"/>
    <property type="match status" value="1"/>
</dbReference>
<evidence type="ECO:0000256" key="1">
    <source>
        <dbReference type="ARBA" id="ARBA00000901"/>
    </source>
</evidence>
<reference evidence="14" key="1">
    <citation type="submission" date="2016-03" db="EMBL/GenBank/DDBJ databases">
        <authorList>
            <person name="Ploux O."/>
        </authorList>
    </citation>
    <scope>NUCLEOTIDE SEQUENCE [LARGE SCALE GENOMIC DNA]</scope>
    <source>
        <strain evidence="14">UK7</strain>
    </source>
</reference>
<dbReference type="InterPro" id="IPR001995">
    <property type="entry name" value="Peptidase_A2_cat"/>
</dbReference>
<comment type="similarity">
    <text evidence="3 11">Belongs to the HisA/HisF family.</text>
</comment>
<evidence type="ECO:0000256" key="5">
    <source>
        <dbReference type="ARBA" id="ARBA00018464"/>
    </source>
</evidence>
<protein>
    <recommendedName>
        <fullName evidence="5">1-(5-phosphoribosyl)-5-[(5-phosphoribosylamino)methylideneamino] imidazole-4-carboxamide isomerase</fullName>
        <ecNumber evidence="4">5.3.1.16</ecNumber>
    </recommendedName>
    <alternativeName>
        <fullName evidence="10">5-proFAR isomerase</fullName>
    </alternativeName>
    <alternativeName>
        <fullName evidence="9">Phosphoribosylformimino-5-aminoimidazole carboxamide ribotide isomerase</fullName>
    </alternativeName>
</protein>
<dbReference type="PROSITE" id="PS50175">
    <property type="entry name" value="ASP_PROT_RETROV"/>
    <property type="match status" value="1"/>
</dbReference>
<evidence type="ECO:0000256" key="9">
    <source>
        <dbReference type="ARBA" id="ARBA00030547"/>
    </source>
</evidence>
<dbReference type="InterPro" id="IPR006062">
    <property type="entry name" value="His_biosynth"/>
</dbReference>
<dbReference type="EC" id="5.3.1.16" evidence="4"/>
<dbReference type="Gene3D" id="3.20.20.70">
    <property type="entry name" value="Aldolase class I"/>
    <property type="match status" value="1"/>
</dbReference>
<dbReference type="GO" id="GO:0000105">
    <property type="term" value="P:L-histidine biosynthetic process"/>
    <property type="evidence" value="ECO:0007669"/>
    <property type="project" value="UniProtKB-UniPathway"/>
</dbReference>
<evidence type="ECO:0000256" key="11">
    <source>
        <dbReference type="RuleBase" id="RU003657"/>
    </source>
</evidence>
<dbReference type="NCBIfam" id="TIGR02129">
    <property type="entry name" value="hisA_euk"/>
    <property type="match status" value="1"/>
</dbReference>
<keyword evidence="14" id="KW-1185">Reference proteome</keyword>
<dbReference type="InParanoid" id="A0A1E1KCV9"/>
<dbReference type="InterPro" id="IPR011858">
    <property type="entry name" value="His6/HISN3"/>
</dbReference>
<comment type="caution">
    <text evidence="13">The sequence shown here is derived from an EMBL/GenBank/DDBJ whole genome shotgun (WGS) entry which is preliminary data.</text>
</comment>
<dbReference type="GO" id="GO:0006508">
    <property type="term" value="P:proteolysis"/>
    <property type="evidence" value="ECO:0007669"/>
    <property type="project" value="InterPro"/>
</dbReference>
<dbReference type="FunFam" id="3.20.20.70:FF:000110">
    <property type="entry name" value="1-(5-phosphoribosyl)-5-[(5-phosphoribosylamino)methylideneamino] imidazole-4-carboxamide isomerase, chloroplastic"/>
    <property type="match status" value="1"/>
</dbReference>
<evidence type="ECO:0000259" key="12">
    <source>
        <dbReference type="PROSITE" id="PS50175"/>
    </source>
</evidence>
<comment type="catalytic activity">
    <reaction evidence="1">
        <text>1-(5-phospho-beta-D-ribosyl)-5-[(5-phospho-beta-D-ribosylamino)methylideneamino]imidazole-4-carboxamide = 5-[(5-phospho-1-deoxy-D-ribulos-1-ylimino)methylamino]-1-(5-phospho-beta-D-ribosyl)imidazole-4-carboxamide</text>
        <dbReference type="Rhea" id="RHEA:15469"/>
        <dbReference type="ChEBI" id="CHEBI:58435"/>
        <dbReference type="ChEBI" id="CHEBI:58525"/>
        <dbReference type="EC" id="5.3.1.16"/>
    </reaction>
</comment>
<dbReference type="InterPro" id="IPR013785">
    <property type="entry name" value="Aldolase_TIM"/>
</dbReference>
<accession>A0A1E1KCV9</accession>
<evidence type="ECO:0000256" key="7">
    <source>
        <dbReference type="ARBA" id="ARBA00023102"/>
    </source>
</evidence>
<sequence>MTKFRPCIDLHSGQVKQIVGGTLTTTSTDLKTNYVSKLPAGYFAELYKDNGLEGAHVIMLGPGNEEAAKEALAAWKGGLQVGGGINNENAKQWIDWGADKVIITSFLFPGGKFSQERLDSVLAGLGGDKEKLVIDLSCRPKGDTWFVAMDRWQTITDMEVNEGNPPFLYPFWYSSHRFLLPPASIKSLEEYCSEFLIHAADNEGLQKGVDEKLVEKLAEWCSIPVTYAGGGRSLGDLDHVKTLSGTRVDLTIGSALDIFGGSGVTFDEVRERDWRARLVKANPHQFKTQSNTIPEADSTSRYTGSRSDKQFGGWEVAWQLSMSESGMAQLKADIRNARKVIAKELVRDPRSSKKLKLSSLFVVDRYDILMTAGSSLKMELEKLLRQMMVLAQARTALTLCNWELNGNLERPALETNIIVQQIVEEELKARLLRPGLEDNIIVQQIVEEYLATRERRNAPILAVGYSIRNRYLENSAFHSRNKATVLTGNEAAHDGDALADAILYHPLVPNYRKDTRWNPYNFASTPFAKAWPADFFNAYAKAQLDVVRADFADGKMENFIEELEKKAEDLKKTNISLSKQERWKRRAENVGLKVTTTMLCRQGFEIFGKQSGFFLPRAMLEQLRNSTRPLTSCSSRSCTAAQQWLTDIVSLRNRGLNT</sequence>
<organism evidence="13 14">
    <name type="scientific">Rhynchosporium graminicola</name>
    <dbReference type="NCBI Taxonomy" id="2792576"/>
    <lineage>
        <taxon>Eukaryota</taxon>
        <taxon>Fungi</taxon>
        <taxon>Dikarya</taxon>
        <taxon>Ascomycota</taxon>
        <taxon>Pezizomycotina</taxon>
        <taxon>Leotiomycetes</taxon>
        <taxon>Helotiales</taxon>
        <taxon>Ploettnerulaceae</taxon>
        <taxon>Rhynchosporium</taxon>
    </lineage>
</organism>
<dbReference type="GO" id="GO:0004190">
    <property type="term" value="F:aspartic-type endopeptidase activity"/>
    <property type="evidence" value="ECO:0007669"/>
    <property type="project" value="InterPro"/>
</dbReference>
<dbReference type="EMBL" id="FJUW01000011">
    <property type="protein sequence ID" value="CZS95878.1"/>
    <property type="molecule type" value="Genomic_DNA"/>
</dbReference>
<dbReference type="GO" id="GO:0003949">
    <property type="term" value="F:1-(5-phosphoribosyl)-5-[(5-phosphoribosylamino)methylideneamino]imidazole-4-carboxamide isomerase activity"/>
    <property type="evidence" value="ECO:0007669"/>
    <property type="project" value="UniProtKB-EC"/>
</dbReference>
<proteinExistence type="inferred from homology"/>
<gene>
    <name evidence="13" type="ORF">RCO7_08816</name>
</gene>
<dbReference type="InterPro" id="IPR044524">
    <property type="entry name" value="Isoase_HisA-like"/>
</dbReference>
<keyword evidence="8 13" id="KW-0413">Isomerase</keyword>
<dbReference type="Proteomes" id="UP000178129">
    <property type="component" value="Unassembled WGS sequence"/>
</dbReference>
<evidence type="ECO:0000256" key="8">
    <source>
        <dbReference type="ARBA" id="ARBA00023235"/>
    </source>
</evidence>
<dbReference type="UniPathway" id="UPA00031">
    <property type="reaction ID" value="UER00009"/>
</dbReference>
<name>A0A1E1KCV9_9HELO</name>
<dbReference type="STRING" id="914237.A0A1E1KCV9"/>
<dbReference type="SUPFAM" id="SSF51366">
    <property type="entry name" value="Ribulose-phoshate binding barrel"/>
    <property type="match status" value="1"/>
</dbReference>
<keyword evidence="7 11" id="KW-0368">Histidine biosynthesis</keyword>
<evidence type="ECO:0000256" key="4">
    <source>
        <dbReference type="ARBA" id="ARBA00012550"/>
    </source>
</evidence>
<evidence type="ECO:0000256" key="6">
    <source>
        <dbReference type="ARBA" id="ARBA00022605"/>
    </source>
</evidence>